<gene>
    <name evidence="6" type="ORF">LO55_4288</name>
</gene>
<dbReference type="Pfam" id="PF22780">
    <property type="entry name" value="HI0933_like_1st"/>
    <property type="match status" value="1"/>
</dbReference>
<protein>
    <submittedName>
        <fullName evidence="6">Flavo, family protein</fullName>
    </submittedName>
</protein>
<dbReference type="NCBIfam" id="TIGR03862">
    <property type="entry name" value="flavo_PP4765"/>
    <property type="match status" value="1"/>
</dbReference>
<feature type="domain" description="RsdA/BaiN/AoA(So)-like Rossmann fold-like" evidence="4">
    <location>
        <begin position="10"/>
        <end position="405"/>
    </location>
</feature>
<dbReference type="PANTHER" id="PTHR42887:SF1">
    <property type="entry name" value="BLR3961 PROTEIN"/>
    <property type="match status" value="1"/>
</dbReference>
<dbReference type="Proteomes" id="UP000180246">
    <property type="component" value="Unassembled WGS sequence"/>
</dbReference>
<dbReference type="InterPro" id="IPR004792">
    <property type="entry name" value="BaiN-like"/>
</dbReference>
<keyword evidence="2" id="KW-0285">Flavoprotein</keyword>
<evidence type="ECO:0000256" key="2">
    <source>
        <dbReference type="ARBA" id="ARBA00022630"/>
    </source>
</evidence>
<dbReference type="Gene3D" id="2.40.30.10">
    <property type="entry name" value="Translation factors"/>
    <property type="match status" value="1"/>
</dbReference>
<dbReference type="NCBIfam" id="TIGR00275">
    <property type="entry name" value="aminoacetone oxidase family FAD-binding enzyme"/>
    <property type="match status" value="1"/>
</dbReference>
<keyword evidence="3" id="KW-0274">FAD</keyword>
<feature type="domain" description="RsdA/BaiN/AoA(So)-like insert" evidence="5">
    <location>
        <begin position="197"/>
        <end position="352"/>
    </location>
</feature>
<dbReference type="InterPro" id="IPR057661">
    <property type="entry name" value="RsdA/BaiN/AoA(So)_Rossmann"/>
</dbReference>
<evidence type="ECO:0000313" key="6">
    <source>
        <dbReference type="EMBL" id="OIJ43465.1"/>
    </source>
</evidence>
<evidence type="ECO:0000256" key="3">
    <source>
        <dbReference type="ARBA" id="ARBA00022827"/>
    </source>
</evidence>
<dbReference type="Gene3D" id="1.10.8.260">
    <property type="entry name" value="HI0933 insert domain-like"/>
    <property type="match status" value="1"/>
</dbReference>
<accession>A0A1S2NEL0</accession>
<evidence type="ECO:0000256" key="1">
    <source>
        <dbReference type="ARBA" id="ARBA00001974"/>
    </source>
</evidence>
<dbReference type="SUPFAM" id="SSF160996">
    <property type="entry name" value="HI0933 insert domain-like"/>
    <property type="match status" value="1"/>
</dbReference>
<comment type="caution">
    <text evidence="6">The sequence shown here is derived from an EMBL/GenBank/DDBJ whole genome shotgun (WGS) entry which is preliminary data.</text>
</comment>
<sequence length="416" mass="44384">MTHSSLSSKRVAVIGGGPAGLMAAEVLARGGAQVDVYDAMASVGRKFLLAGKGGMNITHSEPYPDFVRRYGARQDAVARWLEGFDADAVRAWIHDLGIETFVGTSGRVFPREMKAAPLLRAWLHRLRESGVRFHMRHRWLGWQDGRLRLATPEGELLVEAEATILALGGASWARLGSDGAWQPLLAERGVALSPLAPANCGFDVGWSTHFSSRYAGAPLLTVAAGCEDQDGAIAWRKGQFVITGGGVEGSLVYALSAPLRDQIARIGGATLWLDLAPDHDAGRVFDEVTRPRGSRSMSSHLQSRLGIKGVKAGLLHECLSREEYADPVRLAAGIKRLPVKLLRARPIDEAISSAGGVRFDALADDTAMLAALPGTFVAGEMVDWEAPTGGYLLTACFASGRAAGRDALAWLERAGA</sequence>
<evidence type="ECO:0000313" key="7">
    <source>
        <dbReference type="Proteomes" id="UP000180246"/>
    </source>
</evidence>
<reference evidence="6 7" key="1">
    <citation type="submission" date="2014-10" db="EMBL/GenBank/DDBJ databases">
        <authorList>
            <person name="Seo M.-J."/>
            <person name="Seok Y.J."/>
            <person name="Cha I.-T."/>
        </authorList>
    </citation>
    <scope>NUCLEOTIDE SEQUENCE [LARGE SCALE GENOMIC DNA]</scope>
    <source>
        <strain evidence="6 7">NEU</strain>
    </source>
</reference>
<evidence type="ECO:0000259" key="5">
    <source>
        <dbReference type="Pfam" id="PF22780"/>
    </source>
</evidence>
<dbReference type="RefSeq" id="WP_071363005.1">
    <property type="nucleotide sequence ID" value="NZ_JRYB01000001.1"/>
</dbReference>
<dbReference type="InterPro" id="IPR055178">
    <property type="entry name" value="RsdA/BaiN/AoA(So)-like_dom"/>
</dbReference>
<dbReference type="InterPro" id="IPR023166">
    <property type="entry name" value="BaiN-like_dom_sf"/>
</dbReference>
<dbReference type="Pfam" id="PF03486">
    <property type="entry name" value="HI0933_like"/>
    <property type="match status" value="1"/>
</dbReference>
<organism evidence="6 7">
    <name type="scientific">Massilia timonae</name>
    <dbReference type="NCBI Taxonomy" id="47229"/>
    <lineage>
        <taxon>Bacteria</taxon>
        <taxon>Pseudomonadati</taxon>
        <taxon>Pseudomonadota</taxon>
        <taxon>Betaproteobacteria</taxon>
        <taxon>Burkholderiales</taxon>
        <taxon>Oxalobacteraceae</taxon>
        <taxon>Telluria group</taxon>
        <taxon>Massilia</taxon>
    </lineage>
</organism>
<evidence type="ECO:0000259" key="4">
    <source>
        <dbReference type="Pfam" id="PF03486"/>
    </source>
</evidence>
<dbReference type="PRINTS" id="PR00368">
    <property type="entry name" value="FADPNR"/>
</dbReference>
<dbReference type="EMBL" id="JRYB01000001">
    <property type="protein sequence ID" value="OIJ43465.1"/>
    <property type="molecule type" value="Genomic_DNA"/>
</dbReference>
<proteinExistence type="predicted"/>
<dbReference type="SUPFAM" id="SSF51905">
    <property type="entry name" value="FAD/NAD(P)-binding domain"/>
    <property type="match status" value="1"/>
</dbReference>
<dbReference type="InterPro" id="IPR036188">
    <property type="entry name" value="FAD/NAD-bd_sf"/>
</dbReference>
<dbReference type="Gene3D" id="3.50.50.60">
    <property type="entry name" value="FAD/NAD(P)-binding domain"/>
    <property type="match status" value="1"/>
</dbReference>
<name>A0A1S2NEL0_9BURK</name>
<dbReference type="PANTHER" id="PTHR42887">
    <property type="entry name" value="OS12G0638800 PROTEIN"/>
    <property type="match status" value="1"/>
</dbReference>
<dbReference type="InterPro" id="IPR022460">
    <property type="entry name" value="Flavoprotein_PP4765"/>
</dbReference>
<comment type="cofactor">
    <cofactor evidence="1">
        <name>FAD</name>
        <dbReference type="ChEBI" id="CHEBI:57692"/>
    </cofactor>
</comment>
<dbReference type="AlphaFoldDB" id="A0A1S2NEL0"/>